<dbReference type="Pfam" id="PF04542">
    <property type="entry name" value="Sigma70_r2"/>
    <property type="match status" value="1"/>
</dbReference>
<gene>
    <name evidence="8" type="ORF">NITHO_4240016</name>
</gene>
<evidence type="ECO:0000313" key="8">
    <source>
        <dbReference type="EMBL" id="CCF84963.1"/>
    </source>
</evidence>
<keyword evidence="9" id="KW-1185">Reference proteome</keyword>
<keyword evidence="3" id="KW-0731">Sigma factor</keyword>
<feature type="domain" description="RNA polymerase sigma-70 region 2" evidence="6">
    <location>
        <begin position="36"/>
        <end position="103"/>
    </location>
</feature>
<dbReference type="InterPro" id="IPR014284">
    <property type="entry name" value="RNA_pol_sigma-70_dom"/>
</dbReference>
<keyword evidence="5" id="KW-0804">Transcription</keyword>
<dbReference type="RefSeq" id="WP_008479531.1">
    <property type="nucleotide sequence ID" value="NZ_CAGS01000362.1"/>
</dbReference>
<keyword evidence="2" id="KW-0805">Transcription regulation</keyword>
<dbReference type="GO" id="GO:0003677">
    <property type="term" value="F:DNA binding"/>
    <property type="evidence" value="ECO:0007669"/>
    <property type="project" value="UniProtKB-KW"/>
</dbReference>
<dbReference type="GO" id="GO:0016987">
    <property type="term" value="F:sigma factor activity"/>
    <property type="evidence" value="ECO:0007669"/>
    <property type="project" value="UniProtKB-KW"/>
</dbReference>
<sequence>MKNLWVLPEEGFDGKTADEATLLDAIRGDPTAFGILYQRYLPRIYRYLRTRTISEDDAADLTQQVFLKAFDALPSYRNRGVPFAAWLFRIARNVAIDHARRHRITLTWDLVPEALHPATKTTPESVILREEALQRLRVLLGEMDTGKRELLALRFAAGLTSREIAVVVGKSEAAVKKQLARILQSMKEQYGEA</sequence>
<comment type="caution">
    <text evidence="8">The sequence shown here is derived from an EMBL/GenBank/DDBJ whole genome shotgun (WGS) entry which is preliminary data.</text>
</comment>
<dbReference type="SUPFAM" id="SSF88946">
    <property type="entry name" value="Sigma2 domain of RNA polymerase sigma factors"/>
    <property type="match status" value="1"/>
</dbReference>
<dbReference type="Proteomes" id="UP000004221">
    <property type="component" value="Unassembled WGS sequence"/>
</dbReference>
<accession>I4EJV1</accession>
<dbReference type="PANTHER" id="PTHR43133">
    <property type="entry name" value="RNA POLYMERASE ECF-TYPE SIGMA FACTO"/>
    <property type="match status" value="1"/>
</dbReference>
<comment type="similarity">
    <text evidence="1">Belongs to the sigma-70 factor family. ECF subfamily.</text>
</comment>
<dbReference type="InterPro" id="IPR013249">
    <property type="entry name" value="RNA_pol_sigma70_r4_t2"/>
</dbReference>
<dbReference type="PANTHER" id="PTHR43133:SF8">
    <property type="entry name" value="RNA POLYMERASE SIGMA FACTOR HI_1459-RELATED"/>
    <property type="match status" value="1"/>
</dbReference>
<protein>
    <submittedName>
        <fullName evidence="8">Putative RNA polymerase sigma-D factor</fullName>
    </submittedName>
</protein>
<evidence type="ECO:0000256" key="1">
    <source>
        <dbReference type="ARBA" id="ARBA00010641"/>
    </source>
</evidence>
<dbReference type="AlphaFoldDB" id="I4EJV1"/>
<dbReference type="SUPFAM" id="SSF88659">
    <property type="entry name" value="Sigma3 and sigma4 domains of RNA polymerase sigma factors"/>
    <property type="match status" value="1"/>
</dbReference>
<dbReference type="InterPro" id="IPR013324">
    <property type="entry name" value="RNA_pol_sigma_r3/r4-like"/>
</dbReference>
<evidence type="ECO:0000256" key="3">
    <source>
        <dbReference type="ARBA" id="ARBA00023082"/>
    </source>
</evidence>
<reference evidence="8 9" key="1">
    <citation type="journal article" date="2012" name="ISME J.">
        <title>Nitrification expanded: discovery, physiology and genomics of a nitrite-oxidizing bacterium from the phylum Chloroflexi.</title>
        <authorList>
            <person name="Sorokin D.Y."/>
            <person name="Lucker S."/>
            <person name="Vejmelkova D."/>
            <person name="Kostrikina N.A."/>
            <person name="Kleerebezem R."/>
            <person name="Rijpstra W.I."/>
            <person name="Damste J.S."/>
            <person name="Le Paslier D."/>
            <person name="Muyzer G."/>
            <person name="Wagner M."/>
            <person name="van Loosdrecht M.C."/>
            <person name="Daims H."/>
        </authorList>
    </citation>
    <scope>NUCLEOTIDE SEQUENCE [LARGE SCALE GENOMIC DNA]</scope>
    <source>
        <strain evidence="9">none</strain>
    </source>
</reference>
<evidence type="ECO:0000313" key="9">
    <source>
        <dbReference type="Proteomes" id="UP000004221"/>
    </source>
</evidence>
<dbReference type="InterPro" id="IPR013325">
    <property type="entry name" value="RNA_pol_sigma_r2"/>
</dbReference>
<dbReference type="InterPro" id="IPR036388">
    <property type="entry name" value="WH-like_DNA-bd_sf"/>
</dbReference>
<keyword evidence="4" id="KW-0238">DNA-binding</keyword>
<dbReference type="GO" id="GO:0006352">
    <property type="term" value="P:DNA-templated transcription initiation"/>
    <property type="evidence" value="ECO:0007669"/>
    <property type="project" value="InterPro"/>
</dbReference>
<dbReference type="Gene3D" id="1.10.10.10">
    <property type="entry name" value="Winged helix-like DNA-binding domain superfamily/Winged helix DNA-binding domain"/>
    <property type="match status" value="1"/>
</dbReference>
<dbReference type="Pfam" id="PF08281">
    <property type="entry name" value="Sigma70_r4_2"/>
    <property type="match status" value="1"/>
</dbReference>
<dbReference type="NCBIfam" id="TIGR02937">
    <property type="entry name" value="sigma70-ECF"/>
    <property type="match status" value="1"/>
</dbReference>
<organism evidence="8 9">
    <name type="scientific">Nitrolancea hollandica Lb</name>
    <dbReference type="NCBI Taxonomy" id="1129897"/>
    <lineage>
        <taxon>Bacteria</taxon>
        <taxon>Pseudomonadati</taxon>
        <taxon>Thermomicrobiota</taxon>
        <taxon>Thermomicrobia</taxon>
        <taxon>Sphaerobacterales</taxon>
        <taxon>Sphaerobacterineae</taxon>
        <taxon>Sphaerobacteraceae</taxon>
        <taxon>Nitrolancea</taxon>
    </lineage>
</organism>
<evidence type="ECO:0000256" key="5">
    <source>
        <dbReference type="ARBA" id="ARBA00023163"/>
    </source>
</evidence>
<dbReference type="InterPro" id="IPR007627">
    <property type="entry name" value="RNA_pol_sigma70_r2"/>
</dbReference>
<evidence type="ECO:0000259" key="6">
    <source>
        <dbReference type="Pfam" id="PF04542"/>
    </source>
</evidence>
<proteinExistence type="inferred from homology"/>
<feature type="domain" description="RNA polymerase sigma factor 70 region 4 type 2" evidence="7">
    <location>
        <begin position="134"/>
        <end position="185"/>
    </location>
</feature>
<evidence type="ECO:0000256" key="2">
    <source>
        <dbReference type="ARBA" id="ARBA00023015"/>
    </source>
</evidence>
<dbReference type="InterPro" id="IPR039425">
    <property type="entry name" value="RNA_pol_sigma-70-like"/>
</dbReference>
<dbReference type="EMBL" id="CAGS01000362">
    <property type="protein sequence ID" value="CCF84963.1"/>
    <property type="molecule type" value="Genomic_DNA"/>
</dbReference>
<name>I4EJV1_9BACT</name>
<evidence type="ECO:0000256" key="4">
    <source>
        <dbReference type="ARBA" id="ARBA00023125"/>
    </source>
</evidence>
<evidence type="ECO:0000259" key="7">
    <source>
        <dbReference type="Pfam" id="PF08281"/>
    </source>
</evidence>
<dbReference type="Gene3D" id="1.10.1740.10">
    <property type="match status" value="1"/>
</dbReference>